<dbReference type="Proteomes" id="UP000199497">
    <property type="component" value="Unassembled WGS sequence"/>
</dbReference>
<dbReference type="InterPro" id="IPR006944">
    <property type="entry name" value="Phage/GTA_portal"/>
</dbReference>
<sequence>MANLLRRLRRDISTVGDYAEAMSYAGHSYSLFPQVQQTMTGDQVEQPGHDIMAFSRRMYANNGIVYACMSMRAHVFSAIRFAFQRFEQTRPSGMFGTRALRVFERPWPGGSTQDLLSLIIQDLDLAGNSYWVRRGDELVQLPADQVDIVLRIREDGLGYETAGYMHWPNGRGSGRRGIPLRVGEVAHVTPPTRDPFAPYKGMSWMRTVFSEIGADNLMERHKSKLFENGATPNMVVKMSNEVDDDSFEEYVAKFRRAHDGAENAGKTLFLAPGLDMEVVGKDLQQLDFSSIQGHAETRIAAAAGVPPQIIPLSEGMQGSSLNANVYSSARRRFADATMHPLWQTTASSLAVLAEDLGGSARLWYDTRDVPFIREDEADVSAIQQNRAQTIRTLVDSGYTAESVVEAVNSDDIGLLQHSGLFSVQLHPPGDTQSVTDPDAGSSEGGSS</sequence>
<evidence type="ECO:0000313" key="2">
    <source>
        <dbReference type="EMBL" id="SDP60851.1"/>
    </source>
</evidence>
<name>A0A1H0U403_9ACTN</name>
<dbReference type="AlphaFoldDB" id="A0A1H0U403"/>
<dbReference type="STRING" id="405564.SAMN04487905_10630"/>
<evidence type="ECO:0000256" key="1">
    <source>
        <dbReference type="SAM" id="MobiDB-lite"/>
    </source>
</evidence>
<gene>
    <name evidence="2" type="ORF">SAMN04487905_10630</name>
</gene>
<evidence type="ECO:0000313" key="3">
    <source>
        <dbReference type="Proteomes" id="UP000199497"/>
    </source>
</evidence>
<reference evidence="3" key="1">
    <citation type="submission" date="2016-10" db="EMBL/GenBank/DDBJ databases">
        <authorList>
            <person name="Varghese N."/>
            <person name="Submissions S."/>
        </authorList>
    </citation>
    <scope>NUCLEOTIDE SEQUENCE [LARGE SCALE GENOMIC DNA]</scope>
    <source>
        <strain evidence="3">DSM 46732</strain>
    </source>
</reference>
<dbReference type="Pfam" id="PF04860">
    <property type="entry name" value="Phage_portal"/>
    <property type="match status" value="1"/>
</dbReference>
<accession>A0A1H0U403</accession>
<dbReference type="OrthoDB" id="3321096at2"/>
<dbReference type="EMBL" id="FNJR01000006">
    <property type="protein sequence ID" value="SDP60851.1"/>
    <property type="molecule type" value="Genomic_DNA"/>
</dbReference>
<organism evidence="2 3">
    <name type="scientific">Actinopolyspora xinjiangensis</name>
    <dbReference type="NCBI Taxonomy" id="405564"/>
    <lineage>
        <taxon>Bacteria</taxon>
        <taxon>Bacillati</taxon>
        <taxon>Actinomycetota</taxon>
        <taxon>Actinomycetes</taxon>
        <taxon>Actinopolysporales</taxon>
        <taxon>Actinopolysporaceae</taxon>
        <taxon>Actinopolyspora</taxon>
    </lineage>
</organism>
<feature type="region of interest" description="Disordered" evidence="1">
    <location>
        <begin position="425"/>
        <end position="447"/>
    </location>
</feature>
<proteinExistence type="predicted"/>
<keyword evidence="3" id="KW-1185">Reference proteome</keyword>
<protein>
    <submittedName>
        <fullName evidence="2">Phage portal protein BeeE</fullName>
    </submittedName>
</protein>